<dbReference type="Gene3D" id="3.10.490.10">
    <property type="entry name" value="Gamma-glutamyl cyclotransferase-like"/>
    <property type="match status" value="1"/>
</dbReference>
<sequence length="114" mass="12529">MSDVRPELLFSYGTLQLESVQRATFGRLLDGTDDVLLGYRVIEIRIQDPAVLAASGVATHRALVPDASAPSISGRVFRLTPNELATADIYESENYRRELAPLASGIHAWVYVKV</sequence>
<dbReference type="Proteomes" id="UP000527143">
    <property type="component" value="Unassembled WGS sequence"/>
</dbReference>
<dbReference type="SUPFAM" id="SSF110857">
    <property type="entry name" value="Gamma-glutamyl cyclotransferase-like"/>
    <property type="match status" value="1"/>
</dbReference>
<accession>A0A840YCB0</accession>
<comment type="caution">
    <text evidence="2">The sequence shown here is derived from an EMBL/GenBank/DDBJ whole genome shotgun (WGS) entry which is preliminary data.</text>
</comment>
<dbReference type="InterPro" id="IPR013024">
    <property type="entry name" value="GGCT-like"/>
</dbReference>
<dbReference type="RefSeq" id="WP_184086473.1">
    <property type="nucleotide sequence ID" value="NZ_JACIJF010000004.1"/>
</dbReference>
<protein>
    <submittedName>
        <fullName evidence="2">Gamma-glutamylcyclotransferase (GGCT)/AIG2-like uncharacterized protein YtfP</fullName>
    </submittedName>
</protein>
<dbReference type="Pfam" id="PF06094">
    <property type="entry name" value="GGACT"/>
    <property type="match status" value="1"/>
</dbReference>
<keyword evidence="2" id="KW-0808">Transferase</keyword>
<feature type="domain" description="Gamma-glutamylcyclotransferase AIG2-like" evidence="1">
    <location>
        <begin position="9"/>
        <end position="112"/>
    </location>
</feature>
<dbReference type="AlphaFoldDB" id="A0A840YCB0"/>
<dbReference type="GO" id="GO:0016740">
    <property type="term" value="F:transferase activity"/>
    <property type="evidence" value="ECO:0007669"/>
    <property type="project" value="UniProtKB-KW"/>
</dbReference>
<keyword evidence="3" id="KW-1185">Reference proteome</keyword>
<gene>
    <name evidence="2" type="ORF">FHT02_001715</name>
</gene>
<proteinExistence type="predicted"/>
<evidence type="ECO:0000313" key="2">
    <source>
        <dbReference type="EMBL" id="MBB5710484.1"/>
    </source>
</evidence>
<dbReference type="EMBL" id="JACIJF010000004">
    <property type="protein sequence ID" value="MBB5710484.1"/>
    <property type="molecule type" value="Genomic_DNA"/>
</dbReference>
<name>A0A840YCB0_9SPHN</name>
<dbReference type="InterPro" id="IPR036568">
    <property type="entry name" value="GGCT-like_sf"/>
</dbReference>
<evidence type="ECO:0000313" key="3">
    <source>
        <dbReference type="Proteomes" id="UP000527143"/>
    </source>
</evidence>
<organism evidence="2 3">
    <name type="scientific">Sphingomonas xinjiangensis</name>
    <dbReference type="NCBI Taxonomy" id="643568"/>
    <lineage>
        <taxon>Bacteria</taxon>
        <taxon>Pseudomonadati</taxon>
        <taxon>Pseudomonadota</taxon>
        <taxon>Alphaproteobacteria</taxon>
        <taxon>Sphingomonadales</taxon>
        <taxon>Sphingomonadaceae</taxon>
        <taxon>Sphingomonas</taxon>
    </lineage>
</organism>
<reference evidence="2 3" key="1">
    <citation type="submission" date="2020-08" db="EMBL/GenBank/DDBJ databases">
        <title>Genomic Encyclopedia of Type Strains, Phase IV (KMG-IV): sequencing the most valuable type-strain genomes for metagenomic binning, comparative biology and taxonomic classification.</title>
        <authorList>
            <person name="Goeker M."/>
        </authorList>
    </citation>
    <scope>NUCLEOTIDE SEQUENCE [LARGE SCALE GENOMIC DNA]</scope>
    <source>
        <strain evidence="2 3">DSM 26736</strain>
    </source>
</reference>
<dbReference type="CDD" id="cd06661">
    <property type="entry name" value="GGCT_like"/>
    <property type="match status" value="1"/>
</dbReference>
<dbReference type="InterPro" id="IPR009288">
    <property type="entry name" value="AIG2-like_dom"/>
</dbReference>
<evidence type="ECO:0000259" key="1">
    <source>
        <dbReference type="Pfam" id="PF06094"/>
    </source>
</evidence>